<dbReference type="EMBL" id="CP010767">
    <property type="protein sequence ID" value="ATG43660.1"/>
    <property type="molecule type" value="Genomic_DNA"/>
</dbReference>
<sequence length="136" mass="14113">MEDLSAIVSQDVPKPNDKDVLRHAIEAQVGDDKALLGTLSDVSGALLAFLAIRVICLADHASNEAQRQEIDLLKGIAGGVDIVAKCREFLAAVQSGDVVLTAAVKGVDGVLAEAAERSTRTAEVLRLAVPDGGVSQ</sequence>
<dbReference type="Proteomes" id="UP000218606">
    <property type="component" value="Chromosome"/>
</dbReference>
<dbReference type="RefSeq" id="WP_096871471.1">
    <property type="nucleotide sequence ID" value="NZ_CP010767.1"/>
</dbReference>
<proteinExistence type="predicted"/>
<reference evidence="1 2" key="1">
    <citation type="journal article" date="2017" name="Front. Microbiol.">
        <title>Phaeobacter piscinae sp. nov., a species of the Roseobacter group and potential aquaculture probiont.</title>
        <authorList>
            <person name="Sonnenschein E.C."/>
            <person name="Phippen C.B.W."/>
            <person name="Nielsen K.F."/>
            <person name="Mateiu R.V."/>
            <person name="Melchiorsen J."/>
            <person name="Gram L."/>
            <person name="Overmann J."/>
            <person name="Freese H.M."/>
        </authorList>
    </citation>
    <scope>NUCLEOTIDE SEQUENCE [LARGE SCALE GENOMIC DNA]</scope>
    <source>
        <strain evidence="1 2">P13</strain>
    </source>
</reference>
<evidence type="ECO:0000313" key="1">
    <source>
        <dbReference type="EMBL" id="ATG43660.1"/>
    </source>
</evidence>
<evidence type="ECO:0000313" key="2">
    <source>
        <dbReference type="Proteomes" id="UP000218606"/>
    </source>
</evidence>
<accession>A0AAN1GRH7</accession>
<name>A0AAN1GRH7_9RHOB</name>
<gene>
    <name evidence="1" type="ORF">PhaeoP13_01723</name>
</gene>
<dbReference type="AlphaFoldDB" id="A0AAN1GRH7"/>
<protein>
    <submittedName>
        <fullName evidence="1">Uncharacterized protein</fullName>
    </submittedName>
</protein>
<organism evidence="1 2">
    <name type="scientific">Phaeobacter piscinae</name>
    <dbReference type="NCBI Taxonomy" id="1580596"/>
    <lineage>
        <taxon>Bacteria</taxon>
        <taxon>Pseudomonadati</taxon>
        <taxon>Pseudomonadota</taxon>
        <taxon>Alphaproteobacteria</taxon>
        <taxon>Rhodobacterales</taxon>
        <taxon>Roseobacteraceae</taxon>
        <taxon>Phaeobacter</taxon>
    </lineage>
</organism>